<dbReference type="PROSITE" id="PS50011">
    <property type="entry name" value="PROTEIN_KINASE_DOM"/>
    <property type="match status" value="1"/>
</dbReference>
<dbReference type="GO" id="GO:0000922">
    <property type="term" value="C:spindle pole"/>
    <property type="evidence" value="ECO:0007669"/>
    <property type="project" value="TreeGrafter"/>
</dbReference>
<dbReference type="SMART" id="SM00220">
    <property type="entry name" value="S_TKc"/>
    <property type="match status" value="1"/>
</dbReference>
<dbReference type="InterPro" id="IPR036947">
    <property type="entry name" value="POLO_box_dom_sf"/>
</dbReference>
<accession>A0A0M3JYQ1</accession>
<dbReference type="GO" id="GO:0005634">
    <property type="term" value="C:nucleus"/>
    <property type="evidence" value="ECO:0007669"/>
    <property type="project" value="TreeGrafter"/>
</dbReference>
<dbReference type="Gene3D" id="3.30.1120.30">
    <property type="entry name" value="POLO box domain"/>
    <property type="match status" value="3"/>
</dbReference>
<gene>
    <name evidence="9" type="ORF">ASIM_LOCUS13014</name>
</gene>
<evidence type="ECO:0000256" key="7">
    <source>
        <dbReference type="SAM" id="MobiDB-lite"/>
    </source>
</evidence>
<keyword evidence="2" id="KW-0808">Transferase</keyword>
<dbReference type="SUPFAM" id="SSF82615">
    <property type="entry name" value="Polo-box domain"/>
    <property type="match status" value="1"/>
</dbReference>
<dbReference type="InterPro" id="IPR011009">
    <property type="entry name" value="Kinase-like_dom_sf"/>
</dbReference>
<sequence length="644" mass="73111">MALRVDYLEPSTSGCNSKKSKENLHVPHTLYDPVQLRQYSVLNFLGKGAYGRCYEMKELTQLPHDNTTNVALKVISKSTLRDFAHIEKIRKEVAIHSSLNHDNIIKLLSFFEDSMNIYMVLELGVYGTLLNSIQSSMTGHLSELVARCYMRQIVDAVLYIHEVAGILHRDLKPGNILLGHKSRVRYPITEKCCMMVQNTTYDIRRRFQLLLQVKLADFGLAVKISDLPKVSHALSGTPNYLSPEVLDNYGHSKESEAWALGCIFYCMVVGKPPFETEDLEGTYARIRSCSYVIPTHARISERACSLIRRLLDRDVRRRMKVTEIMQCDYFSNGNSISTSNPLGSPSSIHNNGTTTPEGYQAGILSRDSGLECENMRSPDPGGPLLLLNLFMCGVINGNKLLILLLSVTNESSTIIKENIIMVNKWVDYTNKYGFGCILSDYTECMLFLDGSSYAHRSQIYAIYSIHFESIHDQSVVSLKFASPYNKECIQMVLDPLERHSTIYRWSSVDDIQDLNVIRKMKIAALLRCMHRELQSATSFIAITSQINHLVYQKRGNGVLVMVLSDGTTQINLLETHEKLVLRMDENDEISVVVVNSKHEMRSCRMCAKAPIPSSIENRRIYDLITEARFRLFDHCTGPYYVTEC</sequence>
<evidence type="ECO:0000313" key="9">
    <source>
        <dbReference type="EMBL" id="VDK48699.1"/>
    </source>
</evidence>
<evidence type="ECO:0000313" key="10">
    <source>
        <dbReference type="Proteomes" id="UP000267096"/>
    </source>
</evidence>
<proteinExistence type="predicted"/>
<evidence type="ECO:0000259" key="8">
    <source>
        <dbReference type="PROSITE" id="PS50011"/>
    </source>
</evidence>
<dbReference type="PROSITE" id="PS00107">
    <property type="entry name" value="PROTEIN_KINASE_ATP"/>
    <property type="match status" value="1"/>
</dbReference>
<dbReference type="Pfam" id="PF00069">
    <property type="entry name" value="Pkinase"/>
    <property type="match status" value="1"/>
</dbReference>
<evidence type="ECO:0000256" key="6">
    <source>
        <dbReference type="PROSITE-ProRule" id="PRU10141"/>
    </source>
</evidence>
<dbReference type="GO" id="GO:0007052">
    <property type="term" value="P:mitotic spindle organization"/>
    <property type="evidence" value="ECO:0007669"/>
    <property type="project" value="TreeGrafter"/>
</dbReference>
<dbReference type="GO" id="GO:0005813">
    <property type="term" value="C:centrosome"/>
    <property type="evidence" value="ECO:0007669"/>
    <property type="project" value="TreeGrafter"/>
</dbReference>
<evidence type="ECO:0000256" key="3">
    <source>
        <dbReference type="ARBA" id="ARBA00022741"/>
    </source>
</evidence>
<evidence type="ECO:0000256" key="1">
    <source>
        <dbReference type="ARBA" id="ARBA00022527"/>
    </source>
</evidence>
<dbReference type="WBParaSite" id="ASIM_0001358601-mRNA-1">
    <property type="protein sequence ID" value="ASIM_0001358601-mRNA-1"/>
    <property type="gene ID" value="ASIM_0001358601"/>
</dbReference>
<evidence type="ECO:0000256" key="5">
    <source>
        <dbReference type="ARBA" id="ARBA00022840"/>
    </source>
</evidence>
<dbReference type="PANTHER" id="PTHR24345">
    <property type="entry name" value="SERINE/THREONINE-PROTEIN KINASE PLK"/>
    <property type="match status" value="1"/>
</dbReference>
<dbReference type="GO" id="GO:0005524">
    <property type="term" value="F:ATP binding"/>
    <property type="evidence" value="ECO:0007669"/>
    <property type="project" value="UniProtKB-UniRule"/>
</dbReference>
<name>A0A0M3JYQ1_ANISI</name>
<dbReference type="Gene3D" id="1.10.510.10">
    <property type="entry name" value="Transferase(Phosphotransferase) domain 1"/>
    <property type="match status" value="1"/>
</dbReference>
<feature type="region of interest" description="Disordered" evidence="7">
    <location>
        <begin position="1"/>
        <end position="20"/>
    </location>
</feature>
<dbReference type="GO" id="GO:0004674">
    <property type="term" value="F:protein serine/threonine kinase activity"/>
    <property type="evidence" value="ECO:0007669"/>
    <property type="project" value="UniProtKB-KW"/>
</dbReference>
<reference evidence="11" key="1">
    <citation type="submission" date="2016-04" db="UniProtKB">
        <authorList>
            <consortium name="WormBaseParasite"/>
        </authorList>
    </citation>
    <scope>IDENTIFICATION</scope>
</reference>
<keyword evidence="10" id="KW-1185">Reference proteome</keyword>
<dbReference type="Proteomes" id="UP000267096">
    <property type="component" value="Unassembled WGS sequence"/>
</dbReference>
<protein>
    <submittedName>
        <fullName evidence="11">Inactive serine/threonine-protein kinase PLK5 (inferred by orthology to a human protein)</fullName>
    </submittedName>
</protein>
<dbReference type="InterPro" id="IPR008271">
    <property type="entry name" value="Ser/Thr_kinase_AS"/>
</dbReference>
<evidence type="ECO:0000256" key="4">
    <source>
        <dbReference type="ARBA" id="ARBA00022777"/>
    </source>
</evidence>
<dbReference type="AlphaFoldDB" id="A0A0M3JYQ1"/>
<keyword evidence="5 6" id="KW-0067">ATP-binding</keyword>
<organism evidence="11">
    <name type="scientific">Anisakis simplex</name>
    <name type="common">Herring worm</name>
    <dbReference type="NCBI Taxonomy" id="6269"/>
    <lineage>
        <taxon>Eukaryota</taxon>
        <taxon>Metazoa</taxon>
        <taxon>Ecdysozoa</taxon>
        <taxon>Nematoda</taxon>
        <taxon>Chromadorea</taxon>
        <taxon>Rhabditida</taxon>
        <taxon>Spirurina</taxon>
        <taxon>Ascaridomorpha</taxon>
        <taxon>Ascaridoidea</taxon>
        <taxon>Anisakidae</taxon>
        <taxon>Anisakis</taxon>
        <taxon>Anisakis simplex complex</taxon>
    </lineage>
</organism>
<dbReference type="InterPro" id="IPR017441">
    <property type="entry name" value="Protein_kinase_ATP_BS"/>
</dbReference>
<dbReference type="EMBL" id="UYRR01031296">
    <property type="protein sequence ID" value="VDK48699.1"/>
    <property type="molecule type" value="Genomic_DNA"/>
</dbReference>
<dbReference type="InterPro" id="IPR000719">
    <property type="entry name" value="Prot_kinase_dom"/>
</dbReference>
<dbReference type="SUPFAM" id="SSF56112">
    <property type="entry name" value="Protein kinase-like (PK-like)"/>
    <property type="match status" value="1"/>
</dbReference>
<dbReference type="GO" id="GO:0005737">
    <property type="term" value="C:cytoplasm"/>
    <property type="evidence" value="ECO:0007669"/>
    <property type="project" value="TreeGrafter"/>
</dbReference>
<evidence type="ECO:0000256" key="2">
    <source>
        <dbReference type="ARBA" id="ARBA00022679"/>
    </source>
</evidence>
<evidence type="ECO:0000313" key="11">
    <source>
        <dbReference type="WBParaSite" id="ASIM_0001358601-mRNA-1"/>
    </source>
</evidence>
<reference evidence="9 10" key="2">
    <citation type="submission" date="2018-11" db="EMBL/GenBank/DDBJ databases">
        <authorList>
            <consortium name="Pathogen Informatics"/>
        </authorList>
    </citation>
    <scope>NUCLEOTIDE SEQUENCE [LARGE SCALE GENOMIC DNA]</scope>
</reference>
<keyword evidence="1" id="KW-0723">Serine/threonine-protein kinase</keyword>
<dbReference type="CDD" id="cd13118">
    <property type="entry name" value="POLO_box_1"/>
    <property type="match status" value="1"/>
</dbReference>
<dbReference type="PROSITE" id="PS00108">
    <property type="entry name" value="PROTEIN_KINASE_ST"/>
    <property type="match status" value="1"/>
</dbReference>
<dbReference type="InterPro" id="IPR033701">
    <property type="entry name" value="POLO_box_1"/>
</dbReference>
<dbReference type="OrthoDB" id="408964at2759"/>
<feature type="domain" description="Protein kinase" evidence="8">
    <location>
        <begin position="39"/>
        <end position="330"/>
    </location>
</feature>
<dbReference type="FunFam" id="3.30.200.20:FF:000042">
    <property type="entry name" value="Aurora kinase A"/>
    <property type="match status" value="1"/>
</dbReference>
<dbReference type="GO" id="GO:0000776">
    <property type="term" value="C:kinetochore"/>
    <property type="evidence" value="ECO:0007669"/>
    <property type="project" value="TreeGrafter"/>
</dbReference>
<feature type="binding site" evidence="6">
    <location>
        <position position="73"/>
    </location>
    <ligand>
        <name>ATP</name>
        <dbReference type="ChEBI" id="CHEBI:30616"/>
    </ligand>
</feature>
<dbReference type="Gene3D" id="3.30.200.20">
    <property type="entry name" value="Phosphorylase Kinase, domain 1"/>
    <property type="match status" value="1"/>
</dbReference>
<dbReference type="PANTHER" id="PTHR24345:SF43">
    <property type="entry name" value="INACTIVE SERINE_THREONINE-PROTEIN KINASE PLK5"/>
    <property type="match status" value="1"/>
</dbReference>
<keyword evidence="3 6" id="KW-0547">Nucleotide-binding</keyword>
<keyword evidence="4" id="KW-0418">Kinase</keyword>